<dbReference type="Proteomes" id="UP000294530">
    <property type="component" value="Unassembled WGS sequence"/>
</dbReference>
<evidence type="ECO:0000313" key="1">
    <source>
        <dbReference type="EMBL" id="TDH68342.1"/>
    </source>
</evidence>
<evidence type="ECO:0000313" key="2">
    <source>
        <dbReference type="Proteomes" id="UP000294530"/>
    </source>
</evidence>
<proteinExistence type="predicted"/>
<dbReference type="GeneID" id="94347007"/>
<name>A0A976IDX1_BRELC</name>
<keyword evidence="2" id="KW-1185">Reference proteome</keyword>
<dbReference type="RefSeq" id="XP_067817841.1">
    <property type="nucleotide sequence ID" value="XM_067961336.1"/>
</dbReference>
<sequence length="73" mass="8379">MLRHIHKLWSEFKASEEERKRFRGSVHGAVRGGVDKALTSPQAVCYDYCPDCEAADRHSKALGPTWLWHLTQI</sequence>
<accession>A0A976IDX1</accession>
<dbReference type="KEGG" id="blac:94347007"/>
<gene>
    <name evidence="1" type="ORF">CCR75_003239</name>
</gene>
<comment type="caution">
    <text evidence="1">The sequence shown here is derived from an EMBL/GenBank/DDBJ whole genome shotgun (WGS) entry which is preliminary data.</text>
</comment>
<dbReference type="EMBL" id="SHOA02000003">
    <property type="protein sequence ID" value="TDH68342.1"/>
    <property type="molecule type" value="Genomic_DNA"/>
</dbReference>
<dbReference type="AlphaFoldDB" id="A0A976IDX1"/>
<reference evidence="1 2" key="1">
    <citation type="journal article" date="2021" name="Genome Biol.">
        <title>AFLAP: assembly-free linkage analysis pipeline using k-mers from genome sequencing data.</title>
        <authorList>
            <person name="Fletcher K."/>
            <person name="Zhang L."/>
            <person name="Gil J."/>
            <person name="Han R."/>
            <person name="Cavanaugh K."/>
            <person name="Michelmore R."/>
        </authorList>
    </citation>
    <scope>NUCLEOTIDE SEQUENCE [LARGE SCALE GENOMIC DNA]</scope>
    <source>
        <strain evidence="1 2">SF5</strain>
    </source>
</reference>
<organism evidence="1 2">
    <name type="scientific">Bremia lactucae</name>
    <name type="common">Lettuce downy mildew</name>
    <dbReference type="NCBI Taxonomy" id="4779"/>
    <lineage>
        <taxon>Eukaryota</taxon>
        <taxon>Sar</taxon>
        <taxon>Stramenopiles</taxon>
        <taxon>Oomycota</taxon>
        <taxon>Peronosporomycetes</taxon>
        <taxon>Peronosporales</taxon>
        <taxon>Peronosporaceae</taxon>
        <taxon>Bremia</taxon>
    </lineage>
</organism>
<dbReference type="OrthoDB" id="642895at2759"/>
<protein>
    <submittedName>
        <fullName evidence="1">Uncharacterized protein</fullName>
    </submittedName>
</protein>